<dbReference type="InterPro" id="IPR029062">
    <property type="entry name" value="Class_I_gatase-like"/>
</dbReference>
<dbReference type="GO" id="GO:0003922">
    <property type="term" value="F:GMP synthase (glutamine-hydrolyzing) activity"/>
    <property type="evidence" value="ECO:0007669"/>
    <property type="project" value="UniProtKB-EC"/>
</dbReference>
<comment type="caution">
    <text evidence="2">The sequence shown here is derived from an EMBL/GenBank/DDBJ whole genome shotgun (WGS) entry which is preliminary data.</text>
</comment>
<gene>
    <name evidence="2" type="ORF">BJ989_001923</name>
</gene>
<protein>
    <submittedName>
        <fullName evidence="2">GMP synthase (Glutamine-hydrolyzing)</fullName>
        <ecNumber evidence="2">6.3.5.2</ecNumber>
    </submittedName>
</protein>
<keyword evidence="2" id="KW-0436">Ligase</keyword>
<name>A0A7Y9USE0_9ACTN</name>
<dbReference type="RefSeq" id="WP_179518033.1">
    <property type="nucleotide sequence ID" value="NZ_JACCAC010000001.1"/>
</dbReference>
<dbReference type="Pfam" id="PF00117">
    <property type="entry name" value="GATase"/>
    <property type="match status" value="1"/>
</dbReference>
<dbReference type="AlphaFoldDB" id="A0A7Y9USE0"/>
<keyword evidence="3" id="KW-1185">Reference proteome</keyword>
<feature type="domain" description="Glutamine amidotransferase" evidence="1">
    <location>
        <begin position="49"/>
        <end position="188"/>
    </location>
</feature>
<dbReference type="InterPro" id="IPR017926">
    <property type="entry name" value="GATASE"/>
</dbReference>
<evidence type="ECO:0000313" key="3">
    <source>
        <dbReference type="Proteomes" id="UP000544110"/>
    </source>
</evidence>
<dbReference type="Gene3D" id="3.40.50.880">
    <property type="match status" value="1"/>
</dbReference>
<organism evidence="2 3">
    <name type="scientific">Nocardioides perillae</name>
    <dbReference type="NCBI Taxonomy" id="1119534"/>
    <lineage>
        <taxon>Bacteria</taxon>
        <taxon>Bacillati</taxon>
        <taxon>Actinomycetota</taxon>
        <taxon>Actinomycetes</taxon>
        <taxon>Propionibacteriales</taxon>
        <taxon>Nocardioidaceae</taxon>
        <taxon>Nocardioides</taxon>
    </lineage>
</organism>
<dbReference type="EMBL" id="JACCAC010000001">
    <property type="protein sequence ID" value="NYG55619.1"/>
    <property type="molecule type" value="Genomic_DNA"/>
</dbReference>
<reference evidence="2 3" key="1">
    <citation type="submission" date="2020-07" db="EMBL/GenBank/DDBJ databases">
        <title>Sequencing the genomes of 1000 actinobacteria strains.</title>
        <authorList>
            <person name="Klenk H.-P."/>
        </authorList>
    </citation>
    <scope>NUCLEOTIDE SEQUENCE [LARGE SCALE GENOMIC DNA]</scope>
    <source>
        <strain evidence="2 3">DSM 24552</strain>
    </source>
</reference>
<evidence type="ECO:0000313" key="2">
    <source>
        <dbReference type="EMBL" id="NYG55619.1"/>
    </source>
</evidence>
<dbReference type="CDD" id="cd01741">
    <property type="entry name" value="GATase1_1"/>
    <property type="match status" value="1"/>
</dbReference>
<accession>A0A7Y9USE0</accession>
<dbReference type="Proteomes" id="UP000544110">
    <property type="component" value="Unassembled WGS sequence"/>
</dbReference>
<dbReference type="GO" id="GO:0005829">
    <property type="term" value="C:cytosol"/>
    <property type="evidence" value="ECO:0007669"/>
    <property type="project" value="TreeGrafter"/>
</dbReference>
<proteinExistence type="predicted"/>
<dbReference type="PANTHER" id="PTHR42695:SF5">
    <property type="entry name" value="GLUTAMINE AMIDOTRANSFERASE YLR126C-RELATED"/>
    <property type="match status" value="1"/>
</dbReference>
<dbReference type="InterPro" id="IPR044992">
    <property type="entry name" value="ChyE-like"/>
</dbReference>
<dbReference type="PROSITE" id="PS51273">
    <property type="entry name" value="GATASE_TYPE_1"/>
    <property type="match status" value="1"/>
</dbReference>
<dbReference type="EC" id="6.3.5.2" evidence="2"/>
<evidence type="ECO:0000259" key="1">
    <source>
        <dbReference type="Pfam" id="PF00117"/>
    </source>
</evidence>
<dbReference type="SUPFAM" id="SSF52317">
    <property type="entry name" value="Class I glutamine amidotransferase-like"/>
    <property type="match status" value="1"/>
</dbReference>
<dbReference type="PANTHER" id="PTHR42695">
    <property type="entry name" value="GLUTAMINE AMIDOTRANSFERASE YLR126C-RELATED"/>
    <property type="match status" value="1"/>
</dbReference>
<sequence length="247" mass="25389">MGAPTGPRVCVVEHEAQCPPALLGEWLTAAGADLDVRRPWAGDPLPVDLADHDALVVLGGSMGAGDEATHPWLAEAKALLRTAAETGTPALGVCLGHQLAADALGGTVERNPRGQQAGVLEVGWSPGADDDPLLGRLVGSARRGVQWNNDVVTALPPGAVALARTPAGELQAARLAPTVWGVQLHPEADRAVVASWAAGDRDDHLERGIDQDAVLAELDAARAELDAAWRPLAASLVALAAGHPATR</sequence>